<name>A0A2P8Q1U3_9ACTN</name>
<keyword evidence="9" id="KW-1185">Reference proteome</keyword>
<evidence type="ECO:0000256" key="4">
    <source>
        <dbReference type="ARBA" id="ARBA00023125"/>
    </source>
</evidence>
<dbReference type="GO" id="GO:0003677">
    <property type="term" value="F:DNA binding"/>
    <property type="evidence" value="ECO:0007669"/>
    <property type="project" value="UniProtKB-UniRule"/>
</dbReference>
<dbReference type="SMART" id="SM01043">
    <property type="entry name" value="BTAD"/>
    <property type="match status" value="1"/>
</dbReference>
<dbReference type="InterPro" id="IPR005158">
    <property type="entry name" value="BTAD"/>
</dbReference>
<evidence type="ECO:0000256" key="2">
    <source>
        <dbReference type="ARBA" id="ARBA00023012"/>
    </source>
</evidence>
<evidence type="ECO:0000313" key="8">
    <source>
        <dbReference type="EMBL" id="PSM40213.1"/>
    </source>
</evidence>
<dbReference type="AlphaFoldDB" id="A0A2P8Q1U3"/>
<dbReference type="Gene3D" id="1.25.40.10">
    <property type="entry name" value="Tetratricopeptide repeat domain"/>
    <property type="match status" value="1"/>
</dbReference>
<dbReference type="GO" id="GO:0000160">
    <property type="term" value="P:phosphorelay signal transduction system"/>
    <property type="evidence" value="ECO:0007669"/>
    <property type="project" value="UniProtKB-KW"/>
</dbReference>
<dbReference type="SMART" id="SM00862">
    <property type="entry name" value="Trans_reg_C"/>
    <property type="match status" value="1"/>
</dbReference>
<dbReference type="Proteomes" id="UP000240429">
    <property type="component" value="Unassembled WGS sequence"/>
</dbReference>
<dbReference type="SUPFAM" id="SSF46894">
    <property type="entry name" value="C-terminal effector domain of the bipartite response regulators"/>
    <property type="match status" value="1"/>
</dbReference>
<reference evidence="8 9" key="1">
    <citation type="submission" date="2018-03" db="EMBL/GenBank/DDBJ databases">
        <title>Streptomyces dioscori sp. nov., a novel endophytic actinobacterium isolated from bulbil of Dioscorea bulbifera L.</title>
        <authorList>
            <person name="Zhikuan W."/>
        </authorList>
    </citation>
    <scope>NUCLEOTIDE SEQUENCE [LARGE SCALE GENOMIC DNA]</scope>
    <source>
        <strain evidence="8 9">A217</strain>
    </source>
</reference>
<evidence type="ECO:0000259" key="7">
    <source>
        <dbReference type="PROSITE" id="PS51755"/>
    </source>
</evidence>
<evidence type="ECO:0000256" key="6">
    <source>
        <dbReference type="PROSITE-ProRule" id="PRU01091"/>
    </source>
</evidence>
<feature type="domain" description="OmpR/PhoB-type" evidence="7">
    <location>
        <begin position="1"/>
        <end position="97"/>
    </location>
</feature>
<dbReference type="InterPro" id="IPR051677">
    <property type="entry name" value="AfsR-DnrI-RedD_regulator"/>
</dbReference>
<dbReference type="Gene3D" id="1.10.10.10">
    <property type="entry name" value="Winged helix-like DNA-binding domain superfamily/Winged helix DNA-binding domain"/>
    <property type="match status" value="1"/>
</dbReference>
<dbReference type="PANTHER" id="PTHR35807">
    <property type="entry name" value="TRANSCRIPTIONAL REGULATOR REDD-RELATED"/>
    <property type="match status" value="1"/>
</dbReference>
<evidence type="ECO:0000313" key="9">
    <source>
        <dbReference type="Proteomes" id="UP000240429"/>
    </source>
</evidence>
<sequence length="253" mass="28735">MKVRLLGPLELTDGPVTLRLPGEKLRATVAALALSPNRPVSRSDLIDELWGEDLPRNAENSLHGHVARLRRIIDTHTGKDNLRDLIRTSSFGYMLSLPENDIDASLFCNLTRQAATLHRSAPGQAIPLLNQALALWRGPALLDTGQGLISRMAYTRLTETRLTAYEYLFDAELRLGRHREIITELHPLHARYPLRERFCEQLITALYRSGRQAEALDVYHRTRRRLADNLGLEPGDALRAQFERVLRREPLTV</sequence>
<dbReference type="PROSITE" id="PS51755">
    <property type="entry name" value="OMPR_PHOB"/>
    <property type="match status" value="1"/>
</dbReference>
<evidence type="ECO:0000256" key="5">
    <source>
        <dbReference type="ARBA" id="ARBA00023163"/>
    </source>
</evidence>
<comment type="similarity">
    <text evidence="1">Belongs to the AfsR/DnrI/RedD regulatory family.</text>
</comment>
<gene>
    <name evidence="8" type="ORF">C6Y14_26175</name>
</gene>
<dbReference type="CDD" id="cd15831">
    <property type="entry name" value="BTAD"/>
    <property type="match status" value="1"/>
</dbReference>
<dbReference type="Pfam" id="PF00486">
    <property type="entry name" value="Trans_reg_C"/>
    <property type="match status" value="1"/>
</dbReference>
<dbReference type="InterPro" id="IPR016032">
    <property type="entry name" value="Sig_transdc_resp-reg_C-effctor"/>
</dbReference>
<evidence type="ECO:0000256" key="3">
    <source>
        <dbReference type="ARBA" id="ARBA00023015"/>
    </source>
</evidence>
<dbReference type="InterPro" id="IPR011990">
    <property type="entry name" value="TPR-like_helical_dom_sf"/>
</dbReference>
<dbReference type="GO" id="GO:0006355">
    <property type="term" value="P:regulation of DNA-templated transcription"/>
    <property type="evidence" value="ECO:0007669"/>
    <property type="project" value="InterPro"/>
</dbReference>
<keyword evidence="4 6" id="KW-0238">DNA-binding</keyword>
<dbReference type="SUPFAM" id="SSF48452">
    <property type="entry name" value="TPR-like"/>
    <property type="match status" value="1"/>
</dbReference>
<proteinExistence type="inferred from homology"/>
<comment type="caution">
    <text evidence="8">The sequence shown here is derived from an EMBL/GenBank/DDBJ whole genome shotgun (WGS) entry which is preliminary data.</text>
</comment>
<dbReference type="PANTHER" id="PTHR35807:SF1">
    <property type="entry name" value="TRANSCRIPTIONAL REGULATOR REDD"/>
    <property type="match status" value="1"/>
</dbReference>
<dbReference type="Pfam" id="PF03704">
    <property type="entry name" value="BTAD"/>
    <property type="match status" value="1"/>
</dbReference>
<organism evidence="8 9">
    <name type="scientific">Streptomyces dioscori</name>
    <dbReference type="NCBI Taxonomy" id="2109333"/>
    <lineage>
        <taxon>Bacteria</taxon>
        <taxon>Bacillati</taxon>
        <taxon>Actinomycetota</taxon>
        <taxon>Actinomycetes</taxon>
        <taxon>Kitasatosporales</taxon>
        <taxon>Streptomycetaceae</taxon>
        <taxon>Streptomyces</taxon>
        <taxon>Streptomyces aurantiacus group</taxon>
    </lineage>
</organism>
<feature type="DNA-binding region" description="OmpR/PhoB-type" evidence="6">
    <location>
        <begin position="1"/>
        <end position="97"/>
    </location>
</feature>
<accession>A0A2P8Q1U3</accession>
<keyword evidence="2" id="KW-0902">Two-component regulatory system</keyword>
<dbReference type="InterPro" id="IPR036388">
    <property type="entry name" value="WH-like_DNA-bd_sf"/>
</dbReference>
<evidence type="ECO:0000256" key="1">
    <source>
        <dbReference type="ARBA" id="ARBA00005820"/>
    </source>
</evidence>
<dbReference type="OrthoDB" id="4336084at2"/>
<dbReference type="EMBL" id="PYBJ01000019">
    <property type="protein sequence ID" value="PSM40213.1"/>
    <property type="molecule type" value="Genomic_DNA"/>
</dbReference>
<keyword evidence="3" id="KW-0805">Transcription regulation</keyword>
<keyword evidence="5" id="KW-0804">Transcription</keyword>
<dbReference type="InterPro" id="IPR001867">
    <property type="entry name" value="OmpR/PhoB-type_DNA-bd"/>
</dbReference>
<protein>
    <recommendedName>
        <fullName evidence="7">OmpR/PhoB-type domain-containing protein</fullName>
    </recommendedName>
</protein>